<protein>
    <submittedName>
        <fullName evidence="2">Uncharacterized protein</fullName>
    </submittedName>
</protein>
<proteinExistence type="predicted"/>
<feature type="compositionally biased region" description="Basic and acidic residues" evidence="1">
    <location>
        <begin position="285"/>
        <end position="301"/>
    </location>
</feature>
<evidence type="ECO:0000313" key="2">
    <source>
        <dbReference type="EMBL" id="KAF2839587.1"/>
    </source>
</evidence>
<evidence type="ECO:0000313" key="3">
    <source>
        <dbReference type="Proteomes" id="UP000799429"/>
    </source>
</evidence>
<feature type="compositionally biased region" description="Polar residues" evidence="1">
    <location>
        <begin position="322"/>
        <end position="332"/>
    </location>
</feature>
<reference evidence="2" key="1">
    <citation type="journal article" date="2020" name="Stud. Mycol.">
        <title>101 Dothideomycetes genomes: a test case for predicting lifestyles and emergence of pathogens.</title>
        <authorList>
            <person name="Haridas S."/>
            <person name="Albert R."/>
            <person name="Binder M."/>
            <person name="Bloem J."/>
            <person name="Labutti K."/>
            <person name="Salamov A."/>
            <person name="Andreopoulos B."/>
            <person name="Baker S."/>
            <person name="Barry K."/>
            <person name="Bills G."/>
            <person name="Bluhm B."/>
            <person name="Cannon C."/>
            <person name="Castanera R."/>
            <person name="Culley D."/>
            <person name="Daum C."/>
            <person name="Ezra D."/>
            <person name="Gonzalez J."/>
            <person name="Henrissat B."/>
            <person name="Kuo A."/>
            <person name="Liang C."/>
            <person name="Lipzen A."/>
            <person name="Lutzoni F."/>
            <person name="Magnuson J."/>
            <person name="Mondo S."/>
            <person name="Nolan M."/>
            <person name="Ohm R."/>
            <person name="Pangilinan J."/>
            <person name="Park H.-J."/>
            <person name="Ramirez L."/>
            <person name="Alfaro M."/>
            <person name="Sun H."/>
            <person name="Tritt A."/>
            <person name="Yoshinaga Y."/>
            <person name="Zwiers L.-H."/>
            <person name="Turgeon B."/>
            <person name="Goodwin S."/>
            <person name="Spatafora J."/>
            <person name="Crous P."/>
            <person name="Grigoriev I."/>
        </authorList>
    </citation>
    <scope>NUCLEOTIDE SEQUENCE</scope>
    <source>
        <strain evidence="2">CBS 101060</strain>
    </source>
</reference>
<dbReference type="EMBL" id="MU006094">
    <property type="protein sequence ID" value="KAF2839587.1"/>
    <property type="molecule type" value="Genomic_DNA"/>
</dbReference>
<sequence length="375" mass="43509">MSRHHPQPPMSLPTTTHHAHANELPNGWIVQSHGWMPCQRAMAYFRQGWWVLTYDGVFKKGRRPLLREEWGVEGNFERLAEGCGYVEGPRYSGVGGSKSVLGVWPEDRRAVSGWEGEAWNAREEEDWNVSRWVSKSVDRTDWTFRGIEKQRKGDRKMSGLVERALREISEVNGAGGRLRSEDEYDEYTYRVQPPRRPQIYAPQLPVRTRSERPQPQQRQALQYRYVPARERKPDDQDSNNGYFQSRAPPPPSRGKENQRHPICKQKEDDSSSGYFHFLAPPPPPRGKESQSRSIFEQKDDDSNSGYFGPRVSPMPTRELENQLRSILKSSDASSKRELHDEQRHYEPDLEHEAAHLSAVRLREYLESDSSEERKA</sequence>
<feature type="region of interest" description="Disordered" evidence="1">
    <location>
        <begin position="189"/>
        <end position="353"/>
    </location>
</feature>
<dbReference type="AlphaFoldDB" id="A0A9P4SD14"/>
<comment type="caution">
    <text evidence="2">The sequence shown here is derived from an EMBL/GenBank/DDBJ whole genome shotgun (WGS) entry which is preliminary data.</text>
</comment>
<dbReference type="Proteomes" id="UP000799429">
    <property type="component" value="Unassembled WGS sequence"/>
</dbReference>
<feature type="compositionally biased region" description="Basic and acidic residues" evidence="1">
    <location>
        <begin position="253"/>
        <end position="269"/>
    </location>
</feature>
<feature type="compositionally biased region" description="Basic and acidic residues" evidence="1">
    <location>
        <begin position="333"/>
        <end position="353"/>
    </location>
</feature>
<keyword evidence="3" id="KW-1185">Reference proteome</keyword>
<organism evidence="2 3">
    <name type="scientific">Patellaria atrata CBS 101060</name>
    <dbReference type="NCBI Taxonomy" id="1346257"/>
    <lineage>
        <taxon>Eukaryota</taxon>
        <taxon>Fungi</taxon>
        <taxon>Dikarya</taxon>
        <taxon>Ascomycota</taxon>
        <taxon>Pezizomycotina</taxon>
        <taxon>Dothideomycetes</taxon>
        <taxon>Dothideomycetes incertae sedis</taxon>
        <taxon>Patellariales</taxon>
        <taxon>Patellariaceae</taxon>
        <taxon>Patellaria</taxon>
    </lineage>
</organism>
<accession>A0A9P4SD14</accession>
<evidence type="ECO:0000256" key="1">
    <source>
        <dbReference type="SAM" id="MobiDB-lite"/>
    </source>
</evidence>
<name>A0A9P4SD14_9PEZI</name>
<gene>
    <name evidence="2" type="ORF">M501DRAFT_1056936</name>
</gene>